<feature type="signal peptide" evidence="2">
    <location>
        <begin position="1"/>
        <end position="19"/>
    </location>
</feature>
<feature type="region of interest" description="Disordered" evidence="1">
    <location>
        <begin position="233"/>
        <end position="261"/>
    </location>
</feature>
<sequence>MVTLMPLPAALALAPVADLNGLCLSPTETTPAAALSCDGSSLDSSGSELDVQQQHAAAHEQHAAEQQQQQQSAALAASCGDALLPPEQRTHHLLKHCLSQSQRSAALQHFNTADAREAAKEIARMGQRELQAKFKEVYGSATKSNNNSWLRRKLYEAVGVAPLKANTKGKARKSAAASHRKSGGGKSRSLKLAVVKVKHEPVLQLGLGLPHGTPALPGGMSILDLHHSSGLLSADTSDSEDGSASHGYPASLHHSAPGTPRSSNLGLPFNVAACFGASMHQAPPPPPPGFVPVAEPSSPMACGMHWADGGFASVQQPPGAFLVGGSTPAMPTLDSEGLAAAAGLPASTFKPMDLEQDAAALWAGGDCPSQWYFGSMELGAAAAPGGQLPPMEGLAMDCCGSAATAACACVCEEEEVPLLTLDLGAIDVSI</sequence>
<name>A0A2P6V6V1_9CHLO</name>
<dbReference type="AlphaFoldDB" id="A0A2P6V6V1"/>
<evidence type="ECO:0000256" key="1">
    <source>
        <dbReference type="SAM" id="MobiDB-lite"/>
    </source>
</evidence>
<comment type="caution">
    <text evidence="3">The sequence shown here is derived from an EMBL/GenBank/DDBJ whole genome shotgun (WGS) entry which is preliminary data.</text>
</comment>
<keyword evidence="5" id="KW-1185">Reference proteome</keyword>
<reference evidence="3 5" key="1">
    <citation type="journal article" date="2018" name="Plant J.">
        <title>Genome sequences of Chlorella sorokiniana UTEX 1602 and Micractinium conductrix SAG 241.80: implications to maltose excretion by a green alga.</title>
        <authorList>
            <person name="Arriola M.B."/>
            <person name="Velmurugan N."/>
            <person name="Zhang Y."/>
            <person name="Plunkett M.H."/>
            <person name="Hondzo H."/>
            <person name="Barney B.M."/>
        </authorList>
    </citation>
    <scope>NUCLEOTIDE SEQUENCE [LARGE SCALE GENOMIC DNA]</scope>
    <source>
        <strain evidence="3 5">SAG 241.80</strain>
    </source>
</reference>
<evidence type="ECO:0000313" key="3">
    <source>
        <dbReference type="EMBL" id="PSC69809.1"/>
    </source>
</evidence>
<dbReference type="EMBL" id="LHPF02000024">
    <property type="protein sequence ID" value="PSC69809.1"/>
    <property type="molecule type" value="Genomic_DNA"/>
</dbReference>
<proteinExistence type="predicted"/>
<reference evidence="3" key="2">
    <citation type="submission" date="2018-02" db="EMBL/GenBank/DDBJ databases">
        <authorList>
            <person name="Cohen D.B."/>
            <person name="Kent A.D."/>
        </authorList>
    </citation>
    <scope>NUCLEOTIDE SEQUENCE</scope>
    <source>
        <strain evidence="3">SAG 241.80</strain>
    </source>
</reference>
<feature type="region of interest" description="Disordered" evidence="1">
    <location>
        <begin position="166"/>
        <end position="189"/>
    </location>
</feature>
<evidence type="ECO:0000313" key="5">
    <source>
        <dbReference type="Proteomes" id="UP000239649"/>
    </source>
</evidence>
<gene>
    <name evidence="3" type="ORF">C2E20_6784</name>
</gene>
<keyword evidence="2" id="KW-0732">Signal</keyword>
<dbReference type="OrthoDB" id="515429at2759"/>
<evidence type="ECO:0000256" key="2">
    <source>
        <dbReference type="SAM" id="SignalP"/>
    </source>
</evidence>
<evidence type="ECO:0000313" key="4">
    <source>
        <dbReference type="EMBL" id="PSC69810.1"/>
    </source>
</evidence>
<accession>A0A2P6V6V1</accession>
<dbReference type="Proteomes" id="UP000239649">
    <property type="component" value="Unassembled WGS sequence"/>
</dbReference>
<organism evidence="3 5">
    <name type="scientific">Micractinium conductrix</name>
    <dbReference type="NCBI Taxonomy" id="554055"/>
    <lineage>
        <taxon>Eukaryota</taxon>
        <taxon>Viridiplantae</taxon>
        <taxon>Chlorophyta</taxon>
        <taxon>core chlorophytes</taxon>
        <taxon>Trebouxiophyceae</taxon>
        <taxon>Chlorellales</taxon>
        <taxon>Chlorellaceae</taxon>
        <taxon>Chlorella clade</taxon>
        <taxon>Micractinium</taxon>
    </lineage>
</organism>
<protein>
    <submittedName>
        <fullName evidence="3">Grf-like transcription factor isoform A</fullName>
    </submittedName>
    <submittedName>
        <fullName evidence="4">Grf-like transcription factor isoform B</fullName>
    </submittedName>
</protein>
<dbReference type="EMBL" id="LHPF02000024">
    <property type="protein sequence ID" value="PSC69810.1"/>
    <property type="molecule type" value="Genomic_DNA"/>
</dbReference>
<feature type="chain" id="PRO_5015085658" evidence="2">
    <location>
        <begin position="20"/>
        <end position="430"/>
    </location>
</feature>
<feature type="compositionally biased region" description="Basic residues" evidence="1">
    <location>
        <begin position="167"/>
        <end position="183"/>
    </location>
</feature>